<dbReference type="InterPro" id="IPR018976">
    <property type="entry name" value="Imelysin-like"/>
</dbReference>
<gene>
    <name evidence="6" type="ORF">BTW07_12000</name>
</gene>
<evidence type="ECO:0000256" key="4">
    <source>
        <dbReference type="SAM" id="SignalP"/>
    </source>
</evidence>
<feature type="domain" description="Imelysin-like" evidence="5">
    <location>
        <begin position="42"/>
        <end position="277"/>
    </location>
</feature>
<name>A0A1Q8SRE1_9GAMM</name>
<comment type="caution">
    <text evidence="6">The sequence shown here is derived from an EMBL/GenBank/DDBJ whole genome shotgun (WGS) entry which is preliminary data.</text>
</comment>
<dbReference type="InterPro" id="IPR034981">
    <property type="entry name" value="Imelysin-like_EfeO/Algp7"/>
</dbReference>
<dbReference type="CDD" id="cd14656">
    <property type="entry name" value="Imelysin-like_EfeO"/>
    <property type="match status" value="1"/>
</dbReference>
<dbReference type="InterPro" id="IPR053377">
    <property type="entry name" value="Iron_uptake_EfeM/EfeO"/>
</dbReference>
<dbReference type="InterPro" id="IPR038352">
    <property type="entry name" value="Imelysin_sf"/>
</dbReference>
<organism evidence="6 7">
    <name type="scientific">Salinicola socius</name>
    <dbReference type="NCBI Taxonomy" id="404433"/>
    <lineage>
        <taxon>Bacteria</taxon>
        <taxon>Pseudomonadati</taxon>
        <taxon>Pseudomonadota</taxon>
        <taxon>Gammaproteobacteria</taxon>
        <taxon>Oceanospirillales</taxon>
        <taxon>Halomonadaceae</taxon>
        <taxon>Salinicola</taxon>
    </lineage>
</organism>
<evidence type="ECO:0000313" key="6">
    <source>
        <dbReference type="EMBL" id="OLO03996.1"/>
    </source>
</evidence>
<dbReference type="AlphaFoldDB" id="A0A1Q8SRE1"/>
<reference evidence="6 7" key="1">
    <citation type="submission" date="2016-12" db="EMBL/GenBank/DDBJ databases">
        <title>Draft genome sequences of strains Salinicola socius SMB35, Salinicola sp. MH3R3-1 and Chromohalobacter sp. SMB17 from the Verkhnekamsk potash mining region of Russia.</title>
        <authorList>
            <person name="Mavrodi D.V."/>
            <person name="Olsson B.E."/>
            <person name="Korsakova E.S."/>
            <person name="Pyankova A."/>
            <person name="Mavrodi O.V."/>
            <person name="Plotnikova E.G."/>
        </authorList>
    </citation>
    <scope>NUCLEOTIDE SEQUENCE [LARGE SCALE GENOMIC DNA]</scope>
    <source>
        <strain evidence="6 7">SMB35</strain>
    </source>
</reference>
<evidence type="ECO:0000256" key="2">
    <source>
        <dbReference type="ARBA" id="ARBA00005989"/>
    </source>
</evidence>
<comment type="similarity">
    <text evidence="2">Belongs to the EfeM/EfeO family.</text>
</comment>
<keyword evidence="3 4" id="KW-0732">Signal</keyword>
<dbReference type="OrthoDB" id="7348379at2"/>
<dbReference type="RefSeq" id="WP_075570404.1">
    <property type="nucleotide sequence ID" value="NZ_MSDO01000017.1"/>
</dbReference>
<evidence type="ECO:0000313" key="7">
    <source>
        <dbReference type="Proteomes" id="UP000186878"/>
    </source>
</evidence>
<dbReference type="PANTHER" id="PTHR39192">
    <property type="entry name" value="IRON UPTAKE SYSTEM COMPONENT EFEO"/>
    <property type="match status" value="1"/>
</dbReference>
<sequence length="285" mass="31246">MKIPKPCKTSKTWIAAGTLGLLSVTATAQAAVAPEALVGPVADYKLYVLDNLEQLVTHTEDFTAAIEAGDLAKAKALYAPTRVYYERIEPIAELFADLDVSIDAREDDYEQGVEDPDFTGFHRLEYGLFHDASTDGMKTYAQGLMADVEELDSRVQALTFPPETVVGGAAALMEEVAATKISGEEDRYSRTDLWDFQGNVDGAREIFELFRPLAAQEDADFVARVEDNFDDVEKTLADYRLDPDDPQAGFESYDEVSDADRRALTGPVTVLAEDLSTLRGLLGLN</sequence>
<dbReference type="PANTHER" id="PTHR39192:SF1">
    <property type="entry name" value="IRON UPTAKE SYSTEM COMPONENT EFEO"/>
    <property type="match status" value="1"/>
</dbReference>
<evidence type="ECO:0000256" key="1">
    <source>
        <dbReference type="ARBA" id="ARBA00004196"/>
    </source>
</evidence>
<keyword evidence="6" id="KW-0449">Lipoprotein</keyword>
<evidence type="ECO:0000256" key="3">
    <source>
        <dbReference type="ARBA" id="ARBA00022729"/>
    </source>
</evidence>
<accession>A0A1Q8SRE1</accession>
<dbReference type="InterPro" id="IPR050894">
    <property type="entry name" value="EfeM/EfeO_iron_uptake"/>
</dbReference>
<evidence type="ECO:0000259" key="5">
    <source>
        <dbReference type="Pfam" id="PF09375"/>
    </source>
</evidence>
<dbReference type="Pfam" id="PF09375">
    <property type="entry name" value="Peptidase_M75"/>
    <property type="match status" value="1"/>
</dbReference>
<dbReference type="STRING" id="404433.BTW07_12000"/>
<dbReference type="EMBL" id="MSDO01000017">
    <property type="protein sequence ID" value="OLO03996.1"/>
    <property type="molecule type" value="Genomic_DNA"/>
</dbReference>
<comment type="subcellular location">
    <subcellularLocation>
        <location evidence="1">Cell envelope</location>
    </subcellularLocation>
</comment>
<keyword evidence="7" id="KW-1185">Reference proteome</keyword>
<proteinExistence type="inferred from homology"/>
<dbReference type="Gene3D" id="1.20.1420.20">
    <property type="entry name" value="M75 peptidase, HXXE motif"/>
    <property type="match status" value="1"/>
</dbReference>
<dbReference type="Proteomes" id="UP000186878">
    <property type="component" value="Unassembled WGS sequence"/>
</dbReference>
<feature type="chain" id="PRO_5013226101" evidence="4">
    <location>
        <begin position="31"/>
        <end position="285"/>
    </location>
</feature>
<feature type="signal peptide" evidence="4">
    <location>
        <begin position="1"/>
        <end position="30"/>
    </location>
</feature>
<dbReference type="GO" id="GO:0030313">
    <property type="term" value="C:cell envelope"/>
    <property type="evidence" value="ECO:0007669"/>
    <property type="project" value="UniProtKB-SubCell"/>
</dbReference>
<dbReference type="NCBIfam" id="NF007697">
    <property type="entry name" value="PRK10378.1"/>
    <property type="match status" value="1"/>
</dbReference>
<protein>
    <submittedName>
        <fullName evidence="6">Efem/EfeO family lipoprotein</fullName>
    </submittedName>
</protein>
<dbReference type="NCBIfam" id="NF041757">
    <property type="entry name" value="EfeO"/>
    <property type="match status" value="1"/>
</dbReference>